<dbReference type="AlphaFoldDB" id="A0A1W2AEH1"/>
<accession>A0A1W2AEH1</accession>
<dbReference type="Gene3D" id="3.90.1640.30">
    <property type="match status" value="1"/>
</dbReference>
<keyword evidence="10" id="KW-1185">Reference proteome</keyword>
<dbReference type="GO" id="GO:0008409">
    <property type="term" value="F:5'-3' exonuclease activity"/>
    <property type="evidence" value="ECO:0007669"/>
    <property type="project" value="InterPro"/>
</dbReference>
<evidence type="ECO:0000259" key="8">
    <source>
        <dbReference type="Pfam" id="PF17768"/>
    </source>
</evidence>
<dbReference type="OrthoDB" id="9809852at2"/>
<evidence type="ECO:0000256" key="5">
    <source>
        <dbReference type="ARBA" id="ARBA00022839"/>
    </source>
</evidence>
<dbReference type="InterPro" id="IPR038763">
    <property type="entry name" value="DHH_sf"/>
</dbReference>
<dbReference type="GO" id="GO:0003676">
    <property type="term" value="F:nucleic acid binding"/>
    <property type="evidence" value="ECO:0007669"/>
    <property type="project" value="InterPro"/>
</dbReference>
<evidence type="ECO:0000259" key="7">
    <source>
        <dbReference type="Pfam" id="PF02272"/>
    </source>
</evidence>
<dbReference type="PANTHER" id="PTHR30255">
    <property type="entry name" value="SINGLE-STRANDED-DNA-SPECIFIC EXONUCLEASE RECJ"/>
    <property type="match status" value="1"/>
</dbReference>
<feature type="domain" description="DHHA1" evidence="7">
    <location>
        <begin position="355"/>
        <end position="448"/>
    </location>
</feature>
<evidence type="ECO:0000313" key="9">
    <source>
        <dbReference type="EMBL" id="SMC59095.1"/>
    </source>
</evidence>
<keyword evidence="3" id="KW-0540">Nuclease</keyword>
<evidence type="ECO:0000256" key="3">
    <source>
        <dbReference type="ARBA" id="ARBA00022722"/>
    </source>
</evidence>
<dbReference type="InterPro" id="IPR051673">
    <property type="entry name" value="SSDNA_exonuclease_RecJ"/>
</dbReference>
<dbReference type="InterPro" id="IPR041122">
    <property type="entry name" value="RecJ_OB"/>
</dbReference>
<dbReference type="EMBL" id="FWXY01000005">
    <property type="protein sequence ID" value="SMC59095.1"/>
    <property type="molecule type" value="Genomic_DNA"/>
</dbReference>
<comment type="similarity">
    <text evidence="1">Belongs to the RecJ family.</text>
</comment>
<name>A0A1W2AEH1_9BACT</name>
<dbReference type="STRING" id="1121400.SAMN02746065_10519"/>
<proteinExistence type="inferred from homology"/>
<dbReference type="InterPro" id="IPR001667">
    <property type="entry name" value="DDH_dom"/>
</dbReference>
<dbReference type="NCBIfam" id="TIGR00644">
    <property type="entry name" value="recJ"/>
    <property type="match status" value="1"/>
</dbReference>
<keyword evidence="5 9" id="KW-0269">Exonuclease</keyword>
<dbReference type="InterPro" id="IPR004610">
    <property type="entry name" value="RecJ"/>
</dbReference>
<dbReference type="GO" id="GO:0006310">
    <property type="term" value="P:DNA recombination"/>
    <property type="evidence" value="ECO:0007669"/>
    <property type="project" value="InterPro"/>
</dbReference>
<sequence length="571" mass="63958">MDMEWIYKSADPGTVTKISRVIGCHRAVAELLVNRGITTPEAAFSFLNPSFDNLASPFVMKDMKPAVERIYTAVCHREKIMIFGDFDADGITATAILHDFFTHVNAEVSWYIPHRTKEGYSMKPEHIAMAVEQRIDLIITVDCGSDNHDAVDAALKEDMDVIITDHHEISHPFPRAVAIVNPKRQDCMAGLDHLAGVGVAFYLIIALRKHMREQHFWKEITEPNLMSYCDLVAIGTMADMVPLKNENRIFTTAGIRVIQQGKRPGIKALADVSRVDHTVFDSDDISFRIAPRINAAGRMAHARICVGMLTTREKSSAEQTAALLDQLNLKRQQTEKSIVEDIENQIQRQPDILDNQAIVLAHEKWNPGVLGIAASKTARKYFKPVVLISTAATPATGSCRSVGGVDIHAILTQCNTLLEKFGGHVMAAGISIKEKNINHFARLFSEKVALAVQGHPLEKKLVLDCFVEINEITEDFIKNIDRLRPFGTDNPEPLFYCNDLKVISSFIIADKHRKMTLEKSSAQGSGATIEAFQFNIDVRHPLPMHFERIAFRVRMNRFNKKSFPQIIIEAI</sequence>
<gene>
    <name evidence="9" type="ORF">SAMN02746065_10519</name>
</gene>
<dbReference type="InterPro" id="IPR003156">
    <property type="entry name" value="DHHA1_dom"/>
</dbReference>
<keyword evidence="4" id="KW-0378">Hydrolase</keyword>
<evidence type="ECO:0000256" key="4">
    <source>
        <dbReference type="ARBA" id="ARBA00022801"/>
    </source>
</evidence>
<protein>
    <recommendedName>
        <fullName evidence="2">Single-stranded-DNA-specific exonuclease RecJ</fullName>
    </recommendedName>
</protein>
<organism evidence="9 10">
    <name type="scientific">Desulfocicer vacuolatum DSM 3385</name>
    <dbReference type="NCBI Taxonomy" id="1121400"/>
    <lineage>
        <taxon>Bacteria</taxon>
        <taxon>Pseudomonadati</taxon>
        <taxon>Thermodesulfobacteriota</taxon>
        <taxon>Desulfobacteria</taxon>
        <taxon>Desulfobacterales</taxon>
        <taxon>Desulfobacteraceae</taxon>
        <taxon>Desulfocicer</taxon>
    </lineage>
</organism>
<dbReference type="Pfam" id="PF01368">
    <property type="entry name" value="DHH"/>
    <property type="match status" value="1"/>
</dbReference>
<dbReference type="Pfam" id="PF17768">
    <property type="entry name" value="RecJ_OB"/>
    <property type="match status" value="1"/>
</dbReference>
<dbReference type="Pfam" id="PF02272">
    <property type="entry name" value="DHHA1"/>
    <property type="match status" value="1"/>
</dbReference>
<dbReference type="SUPFAM" id="SSF64182">
    <property type="entry name" value="DHH phosphoesterases"/>
    <property type="match status" value="1"/>
</dbReference>
<evidence type="ECO:0000259" key="6">
    <source>
        <dbReference type="Pfam" id="PF01368"/>
    </source>
</evidence>
<evidence type="ECO:0000256" key="1">
    <source>
        <dbReference type="ARBA" id="ARBA00005915"/>
    </source>
</evidence>
<evidence type="ECO:0000313" key="10">
    <source>
        <dbReference type="Proteomes" id="UP000192418"/>
    </source>
</evidence>
<reference evidence="9 10" key="1">
    <citation type="submission" date="2017-04" db="EMBL/GenBank/DDBJ databases">
        <authorList>
            <person name="Afonso C.L."/>
            <person name="Miller P.J."/>
            <person name="Scott M.A."/>
            <person name="Spackman E."/>
            <person name="Goraichik I."/>
            <person name="Dimitrov K.M."/>
            <person name="Suarez D.L."/>
            <person name="Swayne D.E."/>
        </authorList>
    </citation>
    <scope>NUCLEOTIDE SEQUENCE [LARGE SCALE GENOMIC DNA]</scope>
    <source>
        <strain evidence="9 10">DSM 3385</strain>
    </source>
</reference>
<dbReference type="PANTHER" id="PTHR30255:SF2">
    <property type="entry name" value="SINGLE-STRANDED-DNA-SPECIFIC EXONUCLEASE RECJ"/>
    <property type="match status" value="1"/>
</dbReference>
<evidence type="ECO:0000256" key="2">
    <source>
        <dbReference type="ARBA" id="ARBA00019841"/>
    </source>
</evidence>
<feature type="domain" description="DDH" evidence="6">
    <location>
        <begin position="79"/>
        <end position="236"/>
    </location>
</feature>
<dbReference type="Gene3D" id="3.10.310.30">
    <property type="match status" value="1"/>
</dbReference>
<feature type="domain" description="RecJ OB" evidence="8">
    <location>
        <begin position="464"/>
        <end position="569"/>
    </location>
</feature>
<dbReference type="Proteomes" id="UP000192418">
    <property type="component" value="Unassembled WGS sequence"/>
</dbReference>
<dbReference type="GO" id="GO:0006281">
    <property type="term" value="P:DNA repair"/>
    <property type="evidence" value="ECO:0007669"/>
    <property type="project" value="InterPro"/>
</dbReference>